<evidence type="ECO:0000256" key="1">
    <source>
        <dbReference type="SAM" id="Coils"/>
    </source>
</evidence>
<name>A0A9W9XHS8_9EURO</name>
<evidence type="ECO:0000313" key="6">
    <source>
        <dbReference type="Proteomes" id="UP001148312"/>
    </source>
</evidence>
<keyword evidence="6" id="KW-1185">Reference proteome</keyword>
<reference evidence="5" key="2">
    <citation type="journal article" date="2023" name="IMA Fungus">
        <title>Comparative genomic study of the Penicillium genus elucidates a diverse pangenome and 15 lateral gene transfer events.</title>
        <authorList>
            <person name="Petersen C."/>
            <person name="Sorensen T."/>
            <person name="Nielsen M.R."/>
            <person name="Sondergaard T.E."/>
            <person name="Sorensen J.L."/>
            <person name="Fitzpatrick D.A."/>
            <person name="Frisvad J.C."/>
            <person name="Nielsen K.L."/>
        </authorList>
    </citation>
    <scope>NUCLEOTIDE SEQUENCE</scope>
    <source>
        <strain evidence="5">IBT 30728</strain>
    </source>
</reference>
<feature type="transmembrane region" description="Helical" evidence="2">
    <location>
        <begin position="493"/>
        <end position="513"/>
    </location>
</feature>
<feature type="coiled-coil region" evidence="1">
    <location>
        <begin position="594"/>
        <end position="621"/>
    </location>
</feature>
<feature type="transmembrane region" description="Helical" evidence="2">
    <location>
        <begin position="267"/>
        <end position="284"/>
    </location>
</feature>
<keyword evidence="2" id="KW-0812">Transmembrane</keyword>
<dbReference type="AlphaFoldDB" id="A0A9W9XHS8"/>
<dbReference type="Pfam" id="PF23190">
    <property type="entry name" value="LHD_TRPY1"/>
    <property type="match status" value="1"/>
</dbReference>
<feature type="domain" description="YVC1 N-terminal linker helical" evidence="3">
    <location>
        <begin position="47"/>
        <end position="226"/>
    </location>
</feature>
<dbReference type="GeneID" id="81621468"/>
<dbReference type="Proteomes" id="UP001148312">
    <property type="component" value="Unassembled WGS sequence"/>
</dbReference>
<dbReference type="PANTHER" id="PTHR35859">
    <property type="entry name" value="NONSELECTIVE CATION CHANNEL PROTEIN"/>
    <property type="match status" value="1"/>
</dbReference>
<evidence type="ECO:0008006" key="7">
    <source>
        <dbReference type="Google" id="ProtNLM"/>
    </source>
</evidence>
<keyword evidence="2" id="KW-0472">Membrane</keyword>
<comment type="caution">
    <text evidence="5">The sequence shown here is derived from an EMBL/GenBank/DDBJ whole genome shotgun (WGS) entry which is preliminary data.</text>
</comment>
<feature type="transmembrane region" description="Helical" evidence="2">
    <location>
        <begin position="378"/>
        <end position="398"/>
    </location>
</feature>
<evidence type="ECO:0000256" key="2">
    <source>
        <dbReference type="SAM" id="Phobius"/>
    </source>
</evidence>
<dbReference type="InterPro" id="IPR056337">
    <property type="entry name" value="LHD_YVC1"/>
</dbReference>
<feature type="domain" description="Calcium channel YVC1-like C-terminal transmembrane" evidence="4">
    <location>
        <begin position="247"/>
        <end position="536"/>
    </location>
</feature>
<organism evidence="5 6">
    <name type="scientific">Penicillium diatomitis</name>
    <dbReference type="NCBI Taxonomy" id="2819901"/>
    <lineage>
        <taxon>Eukaryota</taxon>
        <taxon>Fungi</taxon>
        <taxon>Dikarya</taxon>
        <taxon>Ascomycota</taxon>
        <taxon>Pezizomycotina</taxon>
        <taxon>Eurotiomycetes</taxon>
        <taxon>Eurotiomycetidae</taxon>
        <taxon>Eurotiales</taxon>
        <taxon>Aspergillaceae</taxon>
        <taxon>Penicillium</taxon>
    </lineage>
</organism>
<evidence type="ECO:0000259" key="4">
    <source>
        <dbReference type="Pfam" id="PF23317"/>
    </source>
</evidence>
<gene>
    <name evidence="5" type="ORF">N7539_001616</name>
</gene>
<keyword evidence="1" id="KW-0175">Coiled coil</keyword>
<feature type="transmembrane region" description="Helical" evidence="2">
    <location>
        <begin position="438"/>
        <end position="459"/>
    </location>
</feature>
<sequence length="629" mass="72438">MSITARRQNGNDVRHYQLQARRLANRVTVLPTHGRDEIQGLETAKEIAKVALRLRYQIEQVVSCEVDEGALTDSNSRIISHDVVQTAKRAGGEDYSACVVFCLIVCLRWFKKQADIELWDADLHAARAIACEAIAKRIIESEIDQDHLLKNILLKRYSIFIDGEESTPANVIERAVDLHALLIIGSAGYQRCIQYIWRGWICQEEGNPTNFVEYKDKSNTDYWVHFHPDRMRTPLYQNMCQIIFSLVYLCLYTAVINTVNPTGDLDLAEWILYLMTLGYICDEVSKFWKVGRNYFSFWNAFNSTLYALLAISFIMRCVALAHHPSTHHAERERFNGLSYNFLAFSGPMFWMRMMLYLDTFRFFGAMFVVLRVMMKESIIFFALLFVVLAGFFQAFIGMSQVDSDVDMTGPIIQGMANSVMQSPDFEIFQDFAFPFGIILYYLFNFVVMIVLLNILIALYNSAYEDISGNANDEFMAIFSAKTMQFVRAPDENVFIAPFNLIEIVFLVLPFEWWLSTKRYARVNDIIMAILYSPLLIFTAWIETRQAAQIIWNRRHGEEDDDCIEEWEDVANEVNFDLDDSWKEEVKQSTPNIKVDACTLEVRQLQEQVAALTNLVKKLSEKTGSADGGN</sequence>
<accession>A0A9W9XHS8</accession>
<dbReference type="InterPro" id="IPR056336">
    <property type="entry name" value="YVC1_C"/>
</dbReference>
<feature type="transmembrane region" description="Helical" evidence="2">
    <location>
        <begin position="525"/>
        <end position="543"/>
    </location>
</feature>
<evidence type="ECO:0000313" key="5">
    <source>
        <dbReference type="EMBL" id="KAJ5492870.1"/>
    </source>
</evidence>
<dbReference type="RefSeq" id="XP_056793250.1">
    <property type="nucleotide sequence ID" value="XM_056931219.1"/>
</dbReference>
<keyword evidence="2" id="KW-1133">Transmembrane helix</keyword>
<dbReference type="InterPro" id="IPR052971">
    <property type="entry name" value="TRP_calcium_channel"/>
</dbReference>
<reference evidence="5" key="1">
    <citation type="submission" date="2022-12" db="EMBL/GenBank/DDBJ databases">
        <authorList>
            <person name="Petersen C."/>
        </authorList>
    </citation>
    <scope>NUCLEOTIDE SEQUENCE</scope>
    <source>
        <strain evidence="5">IBT 30728</strain>
    </source>
</reference>
<evidence type="ECO:0000259" key="3">
    <source>
        <dbReference type="Pfam" id="PF23190"/>
    </source>
</evidence>
<feature type="transmembrane region" description="Helical" evidence="2">
    <location>
        <begin position="235"/>
        <end position="255"/>
    </location>
</feature>
<protein>
    <recommendedName>
        <fullName evidence="7">Polycystin cation channel PKD1/PKD2 domain-containing protein</fullName>
    </recommendedName>
</protein>
<dbReference type="Pfam" id="PF23317">
    <property type="entry name" value="YVC1_C"/>
    <property type="match status" value="1"/>
</dbReference>
<dbReference type="PANTHER" id="PTHR35859:SF1">
    <property type="entry name" value="NONSELECTIVE CATION CHANNEL PROTEIN"/>
    <property type="match status" value="1"/>
</dbReference>
<proteinExistence type="predicted"/>
<dbReference type="EMBL" id="JAPWDQ010000002">
    <property type="protein sequence ID" value="KAJ5492870.1"/>
    <property type="molecule type" value="Genomic_DNA"/>
</dbReference>